<accession>A0A316FHV6</accession>
<feature type="domain" description="TadE-like" evidence="2">
    <location>
        <begin position="16"/>
        <end position="56"/>
    </location>
</feature>
<protein>
    <submittedName>
        <fullName evidence="3">TadE-like protein</fullName>
    </submittedName>
</protein>
<proteinExistence type="predicted"/>
<keyword evidence="4" id="KW-1185">Reference proteome</keyword>
<sequence length="131" mass="14311">MSQILSALRRFRREDGTISVEAVLWIPFFVFCLTLIADGALIFYGQARALQVTEDANRSFAIGEVTREEAEAQIVSRLSTISPNASAHINTEDGLITTVVTLPTSDLDAVGFVTSLASINMQVVSQMVQEF</sequence>
<keyword evidence="1" id="KW-0472">Membrane</keyword>
<evidence type="ECO:0000313" key="4">
    <source>
        <dbReference type="Proteomes" id="UP000245390"/>
    </source>
</evidence>
<comment type="caution">
    <text evidence="3">The sequence shown here is derived from an EMBL/GenBank/DDBJ whole genome shotgun (WGS) entry which is preliminary data.</text>
</comment>
<evidence type="ECO:0000259" key="2">
    <source>
        <dbReference type="Pfam" id="PF07811"/>
    </source>
</evidence>
<gene>
    <name evidence="3" type="ORF">C8D95_1282</name>
</gene>
<dbReference type="Pfam" id="PF07811">
    <property type="entry name" value="TadE"/>
    <property type="match status" value="1"/>
</dbReference>
<dbReference type="Proteomes" id="UP000245390">
    <property type="component" value="Unassembled WGS sequence"/>
</dbReference>
<feature type="transmembrane region" description="Helical" evidence="1">
    <location>
        <begin position="22"/>
        <end position="44"/>
    </location>
</feature>
<evidence type="ECO:0000256" key="1">
    <source>
        <dbReference type="SAM" id="Phobius"/>
    </source>
</evidence>
<organism evidence="3 4">
    <name type="scientific">Silicimonas algicola</name>
    <dbReference type="NCBI Taxonomy" id="1826607"/>
    <lineage>
        <taxon>Bacteria</taxon>
        <taxon>Pseudomonadati</taxon>
        <taxon>Pseudomonadota</taxon>
        <taxon>Alphaproteobacteria</taxon>
        <taxon>Rhodobacterales</taxon>
        <taxon>Paracoccaceae</taxon>
    </lineage>
</organism>
<dbReference type="EMBL" id="QGGV01000028">
    <property type="protein sequence ID" value="PWK47390.1"/>
    <property type="molecule type" value="Genomic_DNA"/>
</dbReference>
<dbReference type="AlphaFoldDB" id="A0A316FHV6"/>
<name>A0A316FHV6_9RHOB</name>
<reference evidence="3 4" key="1">
    <citation type="submission" date="2018-05" db="EMBL/GenBank/DDBJ databases">
        <title>Genomic Encyclopedia of Type Strains, Phase IV (KMG-IV): sequencing the most valuable type-strain genomes for metagenomic binning, comparative biology and taxonomic classification.</title>
        <authorList>
            <person name="Goeker M."/>
        </authorList>
    </citation>
    <scope>NUCLEOTIDE SEQUENCE [LARGE SCALE GENOMIC DNA]</scope>
    <source>
        <strain evidence="3 4">DSM 103371</strain>
    </source>
</reference>
<dbReference type="RefSeq" id="WP_164721596.1">
    <property type="nucleotide sequence ID" value="NZ_CP034588.1"/>
</dbReference>
<keyword evidence="1" id="KW-0812">Transmembrane</keyword>
<dbReference type="InterPro" id="IPR012495">
    <property type="entry name" value="TadE-like_dom"/>
</dbReference>
<evidence type="ECO:0000313" key="3">
    <source>
        <dbReference type="EMBL" id="PWK47390.1"/>
    </source>
</evidence>
<keyword evidence="1" id="KW-1133">Transmembrane helix</keyword>